<dbReference type="PANTHER" id="PTHR34501:SF9">
    <property type="entry name" value="MAJOR OUTER MEMBRANE PROTEIN P.IA"/>
    <property type="match status" value="1"/>
</dbReference>
<dbReference type="AlphaFoldDB" id="A0A1H7FKA1"/>
<evidence type="ECO:0000259" key="12">
    <source>
        <dbReference type="Pfam" id="PF13609"/>
    </source>
</evidence>
<dbReference type="PANTHER" id="PTHR34501">
    <property type="entry name" value="PROTEIN YDDL-RELATED"/>
    <property type="match status" value="1"/>
</dbReference>
<comment type="subunit">
    <text evidence="2">Homotrimer.</text>
</comment>
<evidence type="ECO:0000256" key="1">
    <source>
        <dbReference type="ARBA" id="ARBA00004571"/>
    </source>
</evidence>
<dbReference type="Pfam" id="PF13609">
    <property type="entry name" value="Porin_4"/>
    <property type="match status" value="1"/>
</dbReference>
<keyword evidence="8" id="KW-0626">Porin</keyword>
<organism evidence="13 14">
    <name type="scientific">Paraburkholderia caballeronis</name>
    <dbReference type="NCBI Taxonomy" id="416943"/>
    <lineage>
        <taxon>Bacteria</taxon>
        <taxon>Pseudomonadati</taxon>
        <taxon>Pseudomonadota</taxon>
        <taxon>Betaproteobacteria</taxon>
        <taxon>Burkholderiales</taxon>
        <taxon>Burkholderiaceae</taxon>
        <taxon>Paraburkholderia</taxon>
    </lineage>
</organism>
<keyword evidence="6 11" id="KW-0732">Signal</keyword>
<keyword evidence="10" id="KW-0998">Cell outer membrane</keyword>
<dbReference type="InterPro" id="IPR033900">
    <property type="entry name" value="Gram_neg_porin_domain"/>
</dbReference>
<evidence type="ECO:0000256" key="7">
    <source>
        <dbReference type="ARBA" id="ARBA00023065"/>
    </source>
</evidence>
<evidence type="ECO:0000256" key="4">
    <source>
        <dbReference type="ARBA" id="ARBA00022452"/>
    </source>
</evidence>
<dbReference type="CDD" id="cd00342">
    <property type="entry name" value="gram_neg_porins"/>
    <property type="match status" value="1"/>
</dbReference>
<accession>A0A1H7FKA1</accession>
<dbReference type="SUPFAM" id="SSF56935">
    <property type="entry name" value="Porins"/>
    <property type="match status" value="1"/>
</dbReference>
<keyword evidence="4" id="KW-1134">Transmembrane beta strand</keyword>
<evidence type="ECO:0000256" key="5">
    <source>
        <dbReference type="ARBA" id="ARBA00022692"/>
    </source>
</evidence>
<dbReference type="InterPro" id="IPR050298">
    <property type="entry name" value="Gram-neg_bact_OMP"/>
</dbReference>
<dbReference type="GO" id="GO:0006811">
    <property type="term" value="P:monoatomic ion transport"/>
    <property type="evidence" value="ECO:0007669"/>
    <property type="project" value="UniProtKB-KW"/>
</dbReference>
<keyword evidence="9" id="KW-0472">Membrane</keyword>
<evidence type="ECO:0000313" key="14">
    <source>
        <dbReference type="Proteomes" id="UP000199120"/>
    </source>
</evidence>
<dbReference type="PRINTS" id="PR00184">
    <property type="entry name" value="NEISSPPORIN"/>
</dbReference>
<dbReference type="GO" id="GO:0009279">
    <property type="term" value="C:cell outer membrane"/>
    <property type="evidence" value="ECO:0007669"/>
    <property type="project" value="UniProtKB-SubCell"/>
</dbReference>
<comment type="subcellular location">
    <subcellularLocation>
        <location evidence="1">Cell outer membrane</location>
        <topology evidence="1">Multi-pass membrane protein</topology>
    </subcellularLocation>
</comment>
<sequence length="378" mass="39955">MKKTAIAVALAAAATAAHAQSSVTLYGRIDNGIQYETGSRTGNQLAAESGNWGCSWFGLEGFEDLGGGTRALFKLEGQLNTMTGSLAGGPGALFNRHAVVGMENDRFGTFKMGNIGAGEIQQDSWGADPQLMQRYAISSLVRGRNWPTAVNGGFEYQTPSWNGLQFKGQYELTNNAKWNESTTSQGRSNGLEATYTFGSGDFRVIYDEIRSPDGKFDNVYANSRSILVGGTYVVGPVKFYLGYQHLSAPDATNASVGVTDASQPAGVSAPTAVNHEWVGAAWQVSAATALTAAVFHANANNGNGNATMFTLGGTYNLSKRTFLYTEAGYVRNSSTSNIPLSGGSYGNNFDSATSTVLNGNPNYGRSQAGIFAGIMTLF</sequence>
<keyword evidence="14" id="KW-1185">Reference proteome</keyword>
<dbReference type="GO" id="GO:0046930">
    <property type="term" value="C:pore complex"/>
    <property type="evidence" value="ECO:0007669"/>
    <property type="project" value="UniProtKB-KW"/>
</dbReference>
<feature type="domain" description="Porin" evidence="12">
    <location>
        <begin position="8"/>
        <end position="333"/>
    </location>
</feature>
<evidence type="ECO:0000256" key="2">
    <source>
        <dbReference type="ARBA" id="ARBA00011233"/>
    </source>
</evidence>
<keyword evidence="7" id="KW-0406">Ion transport</keyword>
<dbReference type="GO" id="GO:0015288">
    <property type="term" value="F:porin activity"/>
    <property type="evidence" value="ECO:0007669"/>
    <property type="project" value="UniProtKB-KW"/>
</dbReference>
<dbReference type="Gene3D" id="2.40.160.10">
    <property type="entry name" value="Porin"/>
    <property type="match status" value="1"/>
</dbReference>
<evidence type="ECO:0000256" key="11">
    <source>
        <dbReference type="SAM" id="SignalP"/>
    </source>
</evidence>
<proteinExistence type="predicted"/>
<evidence type="ECO:0000256" key="6">
    <source>
        <dbReference type="ARBA" id="ARBA00022729"/>
    </source>
</evidence>
<feature type="signal peptide" evidence="11">
    <location>
        <begin position="1"/>
        <end position="19"/>
    </location>
</feature>
<reference evidence="14" key="1">
    <citation type="submission" date="2016-10" db="EMBL/GenBank/DDBJ databases">
        <authorList>
            <person name="Varghese N."/>
            <person name="Submissions S."/>
        </authorList>
    </citation>
    <scope>NUCLEOTIDE SEQUENCE [LARGE SCALE GENOMIC DNA]</scope>
    <source>
        <strain evidence="14">LMG 26416</strain>
    </source>
</reference>
<keyword evidence="5" id="KW-0812">Transmembrane</keyword>
<dbReference type="EMBL" id="FOAJ01000001">
    <property type="protein sequence ID" value="SEK26224.1"/>
    <property type="molecule type" value="Genomic_DNA"/>
</dbReference>
<dbReference type="Proteomes" id="UP000199120">
    <property type="component" value="Unassembled WGS sequence"/>
</dbReference>
<protein>
    <submittedName>
        <fullName evidence="13">Outer membrane protein (Porin)</fullName>
    </submittedName>
</protein>
<evidence type="ECO:0000313" key="13">
    <source>
        <dbReference type="EMBL" id="SEK26224.1"/>
    </source>
</evidence>
<evidence type="ECO:0000256" key="9">
    <source>
        <dbReference type="ARBA" id="ARBA00023136"/>
    </source>
</evidence>
<dbReference type="RefSeq" id="WP_090552353.1">
    <property type="nucleotide sequence ID" value="NZ_FNSR01000003.1"/>
</dbReference>
<dbReference type="InterPro" id="IPR023614">
    <property type="entry name" value="Porin_dom_sf"/>
</dbReference>
<dbReference type="OrthoDB" id="8712661at2"/>
<evidence type="ECO:0000256" key="10">
    <source>
        <dbReference type="ARBA" id="ARBA00023237"/>
    </source>
</evidence>
<dbReference type="STRING" id="416943.SAMN05445871_5883"/>
<evidence type="ECO:0000256" key="8">
    <source>
        <dbReference type="ARBA" id="ARBA00023114"/>
    </source>
</evidence>
<name>A0A1H7FKA1_9BURK</name>
<feature type="chain" id="PRO_5030028886" evidence="11">
    <location>
        <begin position="20"/>
        <end position="378"/>
    </location>
</feature>
<gene>
    <name evidence="13" type="ORF">SAMN05192542_101361</name>
</gene>
<evidence type="ECO:0000256" key="3">
    <source>
        <dbReference type="ARBA" id="ARBA00022448"/>
    </source>
</evidence>
<keyword evidence="3" id="KW-0813">Transport</keyword>
<dbReference type="InterPro" id="IPR002299">
    <property type="entry name" value="Porin_Neis"/>
</dbReference>